<dbReference type="Pfam" id="PF00090">
    <property type="entry name" value="TSP_1"/>
    <property type="match status" value="1"/>
</dbReference>
<accession>A0A7J7K8Q7</accession>
<organism evidence="3 4">
    <name type="scientific">Bugula neritina</name>
    <name type="common">Brown bryozoan</name>
    <name type="synonym">Sertularia neritina</name>
    <dbReference type="NCBI Taxonomy" id="10212"/>
    <lineage>
        <taxon>Eukaryota</taxon>
        <taxon>Metazoa</taxon>
        <taxon>Spiralia</taxon>
        <taxon>Lophotrochozoa</taxon>
        <taxon>Bryozoa</taxon>
        <taxon>Gymnolaemata</taxon>
        <taxon>Cheilostomatida</taxon>
        <taxon>Flustrina</taxon>
        <taxon>Buguloidea</taxon>
        <taxon>Bugulidae</taxon>
        <taxon>Bugula</taxon>
    </lineage>
</organism>
<dbReference type="PANTHER" id="PTHR22906">
    <property type="entry name" value="PROPERDIN"/>
    <property type="match status" value="1"/>
</dbReference>
<dbReference type="Gene3D" id="2.20.100.10">
    <property type="entry name" value="Thrombospondin type-1 (TSP1) repeat"/>
    <property type="match status" value="1"/>
</dbReference>
<dbReference type="EMBL" id="VXIV02001196">
    <property type="protein sequence ID" value="KAF6033946.1"/>
    <property type="molecule type" value="Genomic_DNA"/>
</dbReference>
<dbReference type="FunFam" id="2.20.100.10:FF:000007">
    <property type="entry name" value="Thrombospondin 1"/>
    <property type="match status" value="1"/>
</dbReference>
<keyword evidence="1" id="KW-0677">Repeat</keyword>
<dbReference type="InterPro" id="IPR052065">
    <property type="entry name" value="Compl_asym_regulator"/>
</dbReference>
<comment type="caution">
    <text evidence="3">The sequence shown here is derived from an EMBL/GenBank/DDBJ whole genome shotgun (WGS) entry which is preliminary data.</text>
</comment>
<evidence type="ECO:0000313" key="4">
    <source>
        <dbReference type="Proteomes" id="UP000593567"/>
    </source>
</evidence>
<dbReference type="InterPro" id="IPR036383">
    <property type="entry name" value="TSP1_rpt_sf"/>
</dbReference>
<keyword evidence="4" id="KW-1185">Reference proteome</keyword>
<proteinExistence type="predicted"/>
<name>A0A7J7K8Q7_BUGNE</name>
<reference evidence="3" key="1">
    <citation type="submission" date="2020-06" db="EMBL/GenBank/DDBJ databases">
        <title>Draft genome of Bugula neritina, a colonial animal packing powerful symbionts and potential medicines.</title>
        <authorList>
            <person name="Rayko M."/>
        </authorList>
    </citation>
    <scope>NUCLEOTIDE SEQUENCE [LARGE SCALE GENOMIC DNA]</scope>
    <source>
        <strain evidence="3">Kwan_BN1</strain>
    </source>
</reference>
<evidence type="ECO:0000313" key="3">
    <source>
        <dbReference type="EMBL" id="KAF6033946.1"/>
    </source>
</evidence>
<dbReference type="SUPFAM" id="SSF82895">
    <property type="entry name" value="TSP-1 type 1 repeat"/>
    <property type="match status" value="1"/>
</dbReference>
<dbReference type="PRINTS" id="PR01705">
    <property type="entry name" value="TSP1REPEAT"/>
</dbReference>
<dbReference type="Proteomes" id="UP000593567">
    <property type="component" value="Unassembled WGS sequence"/>
</dbReference>
<dbReference type="InterPro" id="IPR000884">
    <property type="entry name" value="TSP1_rpt"/>
</dbReference>
<gene>
    <name evidence="3" type="ORF">EB796_007743</name>
</gene>
<sequence>MQSETTNNKCVHHFTVDGVWAHWTQWSSCSGTCGTGSQTRTRSCTNPPPSYGGKYCYGSKQETKACYHTKKCYSYGY</sequence>
<dbReference type="PROSITE" id="PS50092">
    <property type="entry name" value="TSP1"/>
    <property type="match status" value="1"/>
</dbReference>
<evidence type="ECO:0000256" key="1">
    <source>
        <dbReference type="ARBA" id="ARBA00022737"/>
    </source>
</evidence>
<evidence type="ECO:0000256" key="2">
    <source>
        <dbReference type="ARBA" id="ARBA00023157"/>
    </source>
</evidence>
<protein>
    <submittedName>
        <fullName evidence="3">Uncharacterized protein</fullName>
    </submittedName>
</protein>
<dbReference type="SMART" id="SM00209">
    <property type="entry name" value="TSP1"/>
    <property type="match status" value="1"/>
</dbReference>
<keyword evidence="2" id="KW-1015">Disulfide bond</keyword>
<dbReference type="AlphaFoldDB" id="A0A7J7K8Q7"/>